<accession>A0ABU6V4P5</accession>
<sequence>MVFHLWFFFTPSDVDAIETKKKEGKYALDRAHPSACVKNKEFSKSMAESRTISSANRSNSITEAQKWRYLQTVPPRRGQNQIKLRILKAVVKSATSFSSFSHSKRQQQQEDEDEEENGAPLSPTNPTPAYAYTYDS</sequence>
<gene>
    <name evidence="2" type="ORF">PIB30_013354</name>
</gene>
<keyword evidence="3" id="KW-1185">Reference proteome</keyword>
<evidence type="ECO:0000313" key="3">
    <source>
        <dbReference type="Proteomes" id="UP001341840"/>
    </source>
</evidence>
<evidence type="ECO:0000256" key="1">
    <source>
        <dbReference type="SAM" id="MobiDB-lite"/>
    </source>
</evidence>
<reference evidence="2 3" key="1">
    <citation type="journal article" date="2023" name="Plants (Basel)">
        <title>Bridging the Gap: Combining Genomics and Transcriptomics Approaches to Understand Stylosanthes scabra, an Orphan Legume from the Brazilian Caatinga.</title>
        <authorList>
            <person name="Ferreira-Neto J.R.C."/>
            <person name="da Silva M.D."/>
            <person name="Binneck E."/>
            <person name="de Melo N.F."/>
            <person name="da Silva R.H."/>
            <person name="de Melo A.L.T.M."/>
            <person name="Pandolfi V."/>
            <person name="Bustamante F.O."/>
            <person name="Brasileiro-Vidal A.C."/>
            <person name="Benko-Iseppon A.M."/>
        </authorList>
    </citation>
    <scope>NUCLEOTIDE SEQUENCE [LARGE SCALE GENOMIC DNA]</scope>
    <source>
        <tissue evidence="2">Leaves</tissue>
    </source>
</reference>
<name>A0ABU6V4P5_9FABA</name>
<dbReference type="EMBL" id="JASCZI010151069">
    <property type="protein sequence ID" value="MED6168622.1"/>
    <property type="molecule type" value="Genomic_DNA"/>
</dbReference>
<protein>
    <submittedName>
        <fullName evidence="2">Uncharacterized protein</fullName>
    </submittedName>
</protein>
<comment type="caution">
    <text evidence="2">The sequence shown here is derived from an EMBL/GenBank/DDBJ whole genome shotgun (WGS) entry which is preliminary data.</text>
</comment>
<feature type="region of interest" description="Disordered" evidence="1">
    <location>
        <begin position="94"/>
        <end position="136"/>
    </location>
</feature>
<organism evidence="2 3">
    <name type="scientific">Stylosanthes scabra</name>
    <dbReference type="NCBI Taxonomy" id="79078"/>
    <lineage>
        <taxon>Eukaryota</taxon>
        <taxon>Viridiplantae</taxon>
        <taxon>Streptophyta</taxon>
        <taxon>Embryophyta</taxon>
        <taxon>Tracheophyta</taxon>
        <taxon>Spermatophyta</taxon>
        <taxon>Magnoliopsida</taxon>
        <taxon>eudicotyledons</taxon>
        <taxon>Gunneridae</taxon>
        <taxon>Pentapetalae</taxon>
        <taxon>rosids</taxon>
        <taxon>fabids</taxon>
        <taxon>Fabales</taxon>
        <taxon>Fabaceae</taxon>
        <taxon>Papilionoideae</taxon>
        <taxon>50 kb inversion clade</taxon>
        <taxon>dalbergioids sensu lato</taxon>
        <taxon>Dalbergieae</taxon>
        <taxon>Pterocarpus clade</taxon>
        <taxon>Stylosanthes</taxon>
    </lineage>
</organism>
<proteinExistence type="predicted"/>
<dbReference type="Proteomes" id="UP001341840">
    <property type="component" value="Unassembled WGS sequence"/>
</dbReference>
<evidence type="ECO:0000313" key="2">
    <source>
        <dbReference type="EMBL" id="MED6168622.1"/>
    </source>
</evidence>